<gene>
    <name evidence="12" type="primary">mcpB</name>
    <name evidence="12" type="ORF">LMG8286_00576</name>
</gene>
<feature type="transmembrane region" description="Helical" evidence="9">
    <location>
        <begin position="208"/>
        <end position="229"/>
    </location>
</feature>
<dbReference type="EMBL" id="CAJHOE010000001">
    <property type="protein sequence ID" value="CAD7286865.1"/>
    <property type="molecule type" value="Genomic_DNA"/>
</dbReference>
<dbReference type="SMART" id="SM00304">
    <property type="entry name" value="HAMP"/>
    <property type="match status" value="1"/>
</dbReference>
<evidence type="ECO:0000313" key="12">
    <source>
        <dbReference type="EMBL" id="CAD7286865.1"/>
    </source>
</evidence>
<keyword evidence="5 9" id="KW-0472">Membrane</keyword>
<feature type="domain" description="HAMP" evidence="11">
    <location>
        <begin position="232"/>
        <end position="286"/>
    </location>
</feature>
<accession>A0ABM8Q287</accession>
<evidence type="ECO:0000256" key="2">
    <source>
        <dbReference type="ARBA" id="ARBA00022475"/>
    </source>
</evidence>
<dbReference type="CDD" id="cd06225">
    <property type="entry name" value="HAMP"/>
    <property type="match status" value="1"/>
</dbReference>
<keyword evidence="6 8" id="KW-0807">Transducer</keyword>
<dbReference type="PANTHER" id="PTHR32089">
    <property type="entry name" value="METHYL-ACCEPTING CHEMOTAXIS PROTEIN MCPB"/>
    <property type="match status" value="1"/>
</dbReference>
<evidence type="ECO:0000259" key="11">
    <source>
        <dbReference type="PROSITE" id="PS50885"/>
    </source>
</evidence>
<comment type="similarity">
    <text evidence="7">Belongs to the methyl-accepting chemotaxis (MCP) protein family.</text>
</comment>
<comment type="subcellular location">
    <subcellularLocation>
        <location evidence="1">Cell membrane</location>
        <topology evidence="1">Multi-pass membrane protein</topology>
    </subcellularLocation>
</comment>
<evidence type="ECO:0000256" key="8">
    <source>
        <dbReference type="PROSITE-ProRule" id="PRU00284"/>
    </source>
</evidence>
<dbReference type="InterPro" id="IPR003660">
    <property type="entry name" value="HAMP_dom"/>
</dbReference>
<comment type="caution">
    <text evidence="12">The sequence shown here is derived from an EMBL/GenBank/DDBJ whole genome shotgun (WGS) entry which is preliminary data.</text>
</comment>
<dbReference type="Proteomes" id="UP000789359">
    <property type="component" value="Unassembled WGS sequence"/>
</dbReference>
<keyword evidence="4 9" id="KW-1133">Transmembrane helix</keyword>
<evidence type="ECO:0000259" key="10">
    <source>
        <dbReference type="PROSITE" id="PS50111"/>
    </source>
</evidence>
<dbReference type="Pfam" id="PF00672">
    <property type="entry name" value="HAMP"/>
    <property type="match status" value="1"/>
</dbReference>
<dbReference type="InterPro" id="IPR033480">
    <property type="entry name" value="sCache_2"/>
</dbReference>
<evidence type="ECO:0000313" key="13">
    <source>
        <dbReference type="Proteomes" id="UP000789359"/>
    </source>
</evidence>
<sequence length="563" mass="61611">MKISGKVTMMVIASLTVLLVALVALNHKFSGDMITHSKEELHNSLMDKQKTALVNEMKIYTDFISAIQKTYMEDGEGKDVTINDIIFKYVKNIVFGKYKTGYAFIMKPDGTYVMHPTQPDLNGKNRLEVADKHGVKFVKEYIRTSTLDEFVEYTVTSNGEDTQRLGISQAIKIAGEDFVIAMATSLNSLNELIKETEEHQEKMASENLMMFIILAVVIAVIALILTMLYSKFSIIKPLDELITRAKNLSSGDGDLTRKLEVKGKDEIAQASSAINDFIEKVRVLIANAKSLSSENSSIANELSSTSLQTGKRVEESTEMVTLATQKCSNMQTTMSDSVELAKVGKSDLQKASEYIATANHAIQNLSGQIMNSAQIEGEMALKIEQLSKDADQVKSVLDVINDIADQTNLLALNAAIEAARAGEHGRGFAVVADEVRKLAERTQSSLTEINATISVIVQAIGDSSEQMTHNSKQIQELTKVASDVEETIRVMGDAMNGAIGMSDKTTEDFINTGKSVDGIMENIANINALSTENARSVQEIAAAAEHLNKMTDALNHKLGEFRT</sequence>
<proteinExistence type="inferred from homology"/>
<dbReference type="Pfam" id="PF17200">
    <property type="entry name" value="sCache_2"/>
    <property type="match status" value="1"/>
</dbReference>
<evidence type="ECO:0000256" key="4">
    <source>
        <dbReference type="ARBA" id="ARBA00022989"/>
    </source>
</evidence>
<evidence type="ECO:0000256" key="5">
    <source>
        <dbReference type="ARBA" id="ARBA00023136"/>
    </source>
</evidence>
<feature type="domain" description="Methyl-accepting transducer" evidence="10">
    <location>
        <begin position="291"/>
        <end position="548"/>
    </location>
</feature>
<dbReference type="Gene3D" id="3.30.450.20">
    <property type="entry name" value="PAS domain"/>
    <property type="match status" value="1"/>
</dbReference>
<dbReference type="PROSITE" id="PS50111">
    <property type="entry name" value="CHEMOTAXIS_TRANSDUC_2"/>
    <property type="match status" value="1"/>
</dbReference>
<dbReference type="Pfam" id="PF00015">
    <property type="entry name" value="MCPsignal"/>
    <property type="match status" value="1"/>
</dbReference>
<evidence type="ECO:0000256" key="6">
    <source>
        <dbReference type="ARBA" id="ARBA00023224"/>
    </source>
</evidence>
<organism evidence="12 13">
    <name type="scientific">Campylobacter suis</name>
    <dbReference type="NCBI Taxonomy" id="2790657"/>
    <lineage>
        <taxon>Bacteria</taxon>
        <taxon>Pseudomonadati</taxon>
        <taxon>Campylobacterota</taxon>
        <taxon>Epsilonproteobacteria</taxon>
        <taxon>Campylobacterales</taxon>
        <taxon>Campylobacteraceae</taxon>
        <taxon>Campylobacter</taxon>
    </lineage>
</organism>
<dbReference type="SUPFAM" id="SSF58104">
    <property type="entry name" value="Methyl-accepting chemotaxis protein (MCP) signaling domain"/>
    <property type="match status" value="1"/>
</dbReference>
<reference evidence="12 13" key="1">
    <citation type="submission" date="2020-11" db="EMBL/GenBank/DDBJ databases">
        <authorList>
            <person name="Peeters C."/>
        </authorList>
    </citation>
    <scope>NUCLEOTIDE SEQUENCE [LARGE SCALE GENOMIC DNA]</scope>
    <source>
        <strain evidence="12 13">LMG 8286</strain>
    </source>
</reference>
<protein>
    <submittedName>
        <fullName evidence="12">Methyl-accepting chemotaxis protein McpB</fullName>
    </submittedName>
</protein>
<evidence type="ECO:0000256" key="1">
    <source>
        <dbReference type="ARBA" id="ARBA00004651"/>
    </source>
</evidence>
<dbReference type="SMART" id="SM01049">
    <property type="entry name" value="Cache_2"/>
    <property type="match status" value="1"/>
</dbReference>
<name>A0ABM8Q287_9BACT</name>
<keyword evidence="2" id="KW-1003">Cell membrane</keyword>
<dbReference type="PANTHER" id="PTHR32089:SF114">
    <property type="entry name" value="METHYL-ACCEPTING CHEMOTAXIS PROTEIN MCPB"/>
    <property type="match status" value="1"/>
</dbReference>
<evidence type="ECO:0000256" key="7">
    <source>
        <dbReference type="ARBA" id="ARBA00029447"/>
    </source>
</evidence>
<dbReference type="PROSITE" id="PS50885">
    <property type="entry name" value="HAMP"/>
    <property type="match status" value="1"/>
</dbReference>
<dbReference type="Gene3D" id="1.10.287.950">
    <property type="entry name" value="Methyl-accepting chemotaxis protein"/>
    <property type="match status" value="1"/>
</dbReference>
<dbReference type="InterPro" id="IPR004090">
    <property type="entry name" value="Chemotax_Me-accpt_rcpt"/>
</dbReference>
<keyword evidence="13" id="KW-1185">Reference proteome</keyword>
<dbReference type="SMART" id="SM00283">
    <property type="entry name" value="MA"/>
    <property type="match status" value="1"/>
</dbReference>
<keyword evidence="3 9" id="KW-0812">Transmembrane</keyword>
<evidence type="ECO:0000256" key="9">
    <source>
        <dbReference type="SAM" id="Phobius"/>
    </source>
</evidence>
<evidence type="ECO:0000256" key="3">
    <source>
        <dbReference type="ARBA" id="ARBA00022692"/>
    </source>
</evidence>
<dbReference type="InterPro" id="IPR004089">
    <property type="entry name" value="MCPsignal_dom"/>
</dbReference>
<dbReference type="PRINTS" id="PR00260">
    <property type="entry name" value="CHEMTRNSDUCR"/>
</dbReference>
<dbReference type="RefSeq" id="WP_230056358.1">
    <property type="nucleotide sequence ID" value="NZ_CAJHOE010000001.1"/>
</dbReference>